<proteinExistence type="predicted"/>
<dbReference type="Gene3D" id="3.30.780.10">
    <property type="entry name" value="SUI1-like domain"/>
    <property type="match status" value="1"/>
</dbReference>
<gene>
    <name evidence="4" type="ORF">LNTAR_14322</name>
</gene>
<evidence type="ECO:0000313" key="4">
    <source>
        <dbReference type="EMBL" id="EDM28999.1"/>
    </source>
</evidence>
<sequence length="123" mass="13731">MGKNKKKPLKSEGFSVNPFASLDIDCVAKDIEESKKTTNKIQHTTCKIRLEKKGRAGKTVTVIYGFEPVLELVEMMTLLSDLKKTIGSGGTVKEETLELQGDKRRQAASFLQNKNFRVKGEIN</sequence>
<dbReference type="STRING" id="313628.LNTAR_14322"/>
<protein>
    <recommendedName>
        <fullName evidence="3">SUI1 domain-containing protein</fullName>
    </recommendedName>
</protein>
<dbReference type="OrthoDB" id="9792915at2"/>
<organism evidence="4 5">
    <name type="scientific">Lentisphaera araneosa HTCC2155</name>
    <dbReference type="NCBI Taxonomy" id="313628"/>
    <lineage>
        <taxon>Bacteria</taxon>
        <taxon>Pseudomonadati</taxon>
        <taxon>Lentisphaerota</taxon>
        <taxon>Lentisphaeria</taxon>
        <taxon>Lentisphaerales</taxon>
        <taxon>Lentisphaeraceae</taxon>
        <taxon>Lentisphaera</taxon>
    </lineage>
</organism>
<name>A6DHB6_9BACT</name>
<dbReference type="PROSITE" id="PS50296">
    <property type="entry name" value="SUI1"/>
    <property type="match status" value="1"/>
</dbReference>
<dbReference type="GO" id="GO:0003743">
    <property type="term" value="F:translation initiation factor activity"/>
    <property type="evidence" value="ECO:0007669"/>
    <property type="project" value="InterPro"/>
</dbReference>
<accession>A6DHB6</accession>
<evidence type="ECO:0000313" key="5">
    <source>
        <dbReference type="Proteomes" id="UP000004947"/>
    </source>
</evidence>
<dbReference type="AlphaFoldDB" id="A6DHB6"/>
<keyword evidence="1" id="KW-0810">Translation regulation</keyword>
<dbReference type="Proteomes" id="UP000004947">
    <property type="component" value="Unassembled WGS sequence"/>
</dbReference>
<evidence type="ECO:0000256" key="2">
    <source>
        <dbReference type="ARBA" id="ARBA00022917"/>
    </source>
</evidence>
<dbReference type="SUPFAM" id="SSF55159">
    <property type="entry name" value="eIF1-like"/>
    <property type="match status" value="1"/>
</dbReference>
<dbReference type="EMBL" id="ABCK01000003">
    <property type="protein sequence ID" value="EDM28999.1"/>
    <property type="molecule type" value="Genomic_DNA"/>
</dbReference>
<reference evidence="4 5" key="1">
    <citation type="journal article" date="2010" name="J. Bacteriol.">
        <title>Genome sequence of Lentisphaera araneosa HTCC2155T, the type species of the order Lentisphaerales in the phylum Lentisphaerae.</title>
        <authorList>
            <person name="Thrash J.C."/>
            <person name="Cho J.C."/>
            <person name="Vergin K.L."/>
            <person name="Morris R.M."/>
            <person name="Giovannoni S.J."/>
        </authorList>
    </citation>
    <scope>NUCLEOTIDE SEQUENCE [LARGE SCALE GENOMIC DNA]</scope>
    <source>
        <strain evidence="4 5">HTCC2155</strain>
    </source>
</reference>
<feature type="domain" description="SUI1" evidence="3">
    <location>
        <begin position="53"/>
        <end position="115"/>
    </location>
</feature>
<keyword evidence="2" id="KW-0648">Protein biosynthesis</keyword>
<evidence type="ECO:0000256" key="1">
    <source>
        <dbReference type="ARBA" id="ARBA00022845"/>
    </source>
</evidence>
<dbReference type="CDD" id="cd11567">
    <property type="entry name" value="YciH_like"/>
    <property type="match status" value="1"/>
</dbReference>
<dbReference type="Pfam" id="PF01253">
    <property type="entry name" value="SUI1"/>
    <property type="match status" value="1"/>
</dbReference>
<dbReference type="InterPro" id="IPR001950">
    <property type="entry name" value="SUI1"/>
</dbReference>
<keyword evidence="5" id="KW-1185">Reference proteome</keyword>
<dbReference type="RefSeq" id="WP_007277301.1">
    <property type="nucleotide sequence ID" value="NZ_ABCK01000003.1"/>
</dbReference>
<dbReference type="InterPro" id="IPR005872">
    <property type="entry name" value="SUI1_arc_bac"/>
</dbReference>
<evidence type="ECO:0000259" key="3">
    <source>
        <dbReference type="PROSITE" id="PS50296"/>
    </source>
</evidence>
<dbReference type="GO" id="GO:0006417">
    <property type="term" value="P:regulation of translation"/>
    <property type="evidence" value="ECO:0007669"/>
    <property type="project" value="UniProtKB-KW"/>
</dbReference>
<comment type="caution">
    <text evidence="4">The sequence shown here is derived from an EMBL/GenBank/DDBJ whole genome shotgun (WGS) entry which is preliminary data.</text>
</comment>
<dbReference type="InterPro" id="IPR036877">
    <property type="entry name" value="SUI1_dom_sf"/>
</dbReference>
<dbReference type="eggNOG" id="COG0023">
    <property type="taxonomic scope" value="Bacteria"/>
</dbReference>